<protein>
    <submittedName>
        <fullName evidence="1">Antibiotic biosynthesis monooxygenase</fullName>
    </submittedName>
</protein>
<dbReference type="InterPro" id="IPR011008">
    <property type="entry name" value="Dimeric_a/b-barrel"/>
</dbReference>
<gene>
    <name evidence="1" type="ORF">ECE50_014265</name>
</gene>
<evidence type="ECO:0000313" key="2">
    <source>
        <dbReference type="Proteomes" id="UP000281028"/>
    </source>
</evidence>
<dbReference type="SUPFAM" id="SSF54909">
    <property type="entry name" value="Dimeric alpha+beta barrel"/>
    <property type="match status" value="1"/>
</dbReference>
<keyword evidence="2" id="KW-1185">Reference proteome</keyword>
<dbReference type="EMBL" id="RIAR02000001">
    <property type="protein sequence ID" value="NSL88009.1"/>
    <property type="molecule type" value="Genomic_DNA"/>
</dbReference>
<dbReference type="InterPro" id="IPR007138">
    <property type="entry name" value="ABM_dom"/>
</dbReference>
<evidence type="ECO:0000313" key="1">
    <source>
        <dbReference type="EMBL" id="NSL88009.1"/>
    </source>
</evidence>
<proteinExistence type="predicted"/>
<dbReference type="OrthoDB" id="9798157at2"/>
<name>A0A433WGJ5_9BACT</name>
<sequence length="108" mass="12798">METSRNYAVEIIRYNIPEDTRKEFEAAYLQAGTHLQASPYCLGYQVIHGNDEPERYIVTIRWTSKSDHLNGFRKSAAFMPFFNLVKPFYNNIEEMKHYDLTANSWLRQ</sequence>
<dbReference type="Pfam" id="PF03992">
    <property type="entry name" value="ABM"/>
    <property type="match status" value="1"/>
</dbReference>
<dbReference type="PROSITE" id="PS51725">
    <property type="entry name" value="ABM"/>
    <property type="match status" value="1"/>
</dbReference>
<keyword evidence="1" id="KW-0503">Monooxygenase</keyword>
<dbReference type="GO" id="GO:0004497">
    <property type="term" value="F:monooxygenase activity"/>
    <property type="evidence" value="ECO:0007669"/>
    <property type="project" value="UniProtKB-KW"/>
</dbReference>
<comment type="caution">
    <text evidence="1">The sequence shown here is derived from an EMBL/GenBank/DDBJ whole genome shotgun (WGS) entry which is preliminary data.</text>
</comment>
<organism evidence="1 2">
    <name type="scientific">Chitinophaga solisilvae</name>
    <dbReference type="NCBI Taxonomy" id="1233460"/>
    <lineage>
        <taxon>Bacteria</taxon>
        <taxon>Pseudomonadati</taxon>
        <taxon>Bacteroidota</taxon>
        <taxon>Chitinophagia</taxon>
        <taxon>Chitinophagales</taxon>
        <taxon>Chitinophagaceae</taxon>
        <taxon>Chitinophaga</taxon>
    </lineage>
</organism>
<dbReference type="Proteomes" id="UP000281028">
    <property type="component" value="Unassembled WGS sequence"/>
</dbReference>
<dbReference type="Gene3D" id="3.30.70.100">
    <property type="match status" value="1"/>
</dbReference>
<reference evidence="1" key="1">
    <citation type="submission" date="2020-05" db="EMBL/GenBank/DDBJ databases">
        <title>Chitinophaga laudate sp. nov., isolated from a tropical peat swamp.</title>
        <authorList>
            <person name="Goh C.B.S."/>
            <person name="Lee M.S."/>
            <person name="Parimannan S."/>
            <person name="Pasbakhsh P."/>
            <person name="Yule C.M."/>
            <person name="Rajandas H."/>
            <person name="Loke S."/>
            <person name="Croft L."/>
            <person name="Tan J.B.L."/>
        </authorList>
    </citation>
    <scope>NUCLEOTIDE SEQUENCE</scope>
    <source>
        <strain evidence="1">Mgbs1</strain>
    </source>
</reference>
<keyword evidence="1" id="KW-0560">Oxidoreductase</keyword>
<accession>A0A433WGJ5</accession>
<dbReference type="AlphaFoldDB" id="A0A433WGJ5"/>